<dbReference type="Proteomes" id="UP000054558">
    <property type="component" value="Unassembled WGS sequence"/>
</dbReference>
<name>A0A1Y1IUM6_KLENI</name>
<dbReference type="PANTHER" id="PTHR42648:SF28">
    <property type="entry name" value="TRANSPOSON-ENCODED PROTEIN WITH RIBONUCLEASE H-LIKE AND RETROVIRUS ZINC FINGER-LIKE DOMAINS"/>
    <property type="match status" value="1"/>
</dbReference>
<dbReference type="OrthoDB" id="1751483at2759"/>
<gene>
    <name evidence="3" type="ORF">KFL_010020010</name>
</gene>
<dbReference type="EMBL" id="DF237951">
    <property type="protein sequence ID" value="GAQ92387.1"/>
    <property type="molecule type" value="Genomic_DNA"/>
</dbReference>
<feature type="non-terminal residue" evidence="3">
    <location>
        <position position="1"/>
    </location>
</feature>
<evidence type="ECO:0000313" key="3">
    <source>
        <dbReference type="EMBL" id="GAQ92387.1"/>
    </source>
</evidence>
<feature type="region of interest" description="Disordered" evidence="1">
    <location>
        <begin position="1"/>
        <end position="20"/>
    </location>
</feature>
<dbReference type="Pfam" id="PF13976">
    <property type="entry name" value="gag_pre-integrs"/>
    <property type="match status" value="1"/>
</dbReference>
<evidence type="ECO:0000259" key="2">
    <source>
        <dbReference type="Pfam" id="PF13976"/>
    </source>
</evidence>
<evidence type="ECO:0000313" key="4">
    <source>
        <dbReference type="Proteomes" id="UP000054558"/>
    </source>
</evidence>
<protein>
    <recommendedName>
        <fullName evidence="2">GAG-pre-integrase domain-containing protein</fullName>
    </recommendedName>
</protein>
<dbReference type="PANTHER" id="PTHR42648">
    <property type="entry name" value="TRANSPOSASE, PUTATIVE-RELATED"/>
    <property type="match status" value="1"/>
</dbReference>
<evidence type="ECO:0000256" key="1">
    <source>
        <dbReference type="SAM" id="MobiDB-lite"/>
    </source>
</evidence>
<dbReference type="OMA" id="CEPCMIG"/>
<dbReference type="InterPro" id="IPR039537">
    <property type="entry name" value="Retrotran_Ty1/copia-like"/>
</dbReference>
<keyword evidence="4" id="KW-1185">Reference proteome</keyword>
<dbReference type="InterPro" id="IPR025724">
    <property type="entry name" value="GAG-pre-integrase_dom"/>
</dbReference>
<sequence length="115" mass="12694">VEKDTCFPVRKPQTAESRHRRLGHAGYENLAKMVQADLVEGVKVKPSAFRALKTLVCEPCMIGKQTRFPFSAPNSVSTEPLELVHMDVRGPMPVASLGGGRYSATFLDDYSNSRL</sequence>
<dbReference type="STRING" id="105231.A0A1Y1IUM6"/>
<proteinExistence type="predicted"/>
<feature type="domain" description="GAG-pre-integrase" evidence="2">
    <location>
        <begin position="9"/>
        <end position="65"/>
    </location>
</feature>
<accession>A0A1Y1IUM6</accession>
<organism evidence="3 4">
    <name type="scientific">Klebsormidium nitens</name>
    <name type="common">Green alga</name>
    <name type="synonym">Ulothrix nitens</name>
    <dbReference type="NCBI Taxonomy" id="105231"/>
    <lineage>
        <taxon>Eukaryota</taxon>
        <taxon>Viridiplantae</taxon>
        <taxon>Streptophyta</taxon>
        <taxon>Klebsormidiophyceae</taxon>
        <taxon>Klebsormidiales</taxon>
        <taxon>Klebsormidiaceae</taxon>
        <taxon>Klebsormidium</taxon>
    </lineage>
</organism>
<reference evidence="3 4" key="1">
    <citation type="journal article" date="2014" name="Nat. Commun.">
        <title>Klebsormidium flaccidum genome reveals primary factors for plant terrestrial adaptation.</title>
        <authorList>
            <person name="Hori K."/>
            <person name="Maruyama F."/>
            <person name="Fujisawa T."/>
            <person name="Togashi T."/>
            <person name="Yamamoto N."/>
            <person name="Seo M."/>
            <person name="Sato S."/>
            <person name="Yamada T."/>
            <person name="Mori H."/>
            <person name="Tajima N."/>
            <person name="Moriyama T."/>
            <person name="Ikeuchi M."/>
            <person name="Watanabe M."/>
            <person name="Wada H."/>
            <person name="Kobayashi K."/>
            <person name="Saito M."/>
            <person name="Masuda T."/>
            <person name="Sasaki-Sekimoto Y."/>
            <person name="Mashiguchi K."/>
            <person name="Awai K."/>
            <person name="Shimojima M."/>
            <person name="Masuda S."/>
            <person name="Iwai M."/>
            <person name="Nobusawa T."/>
            <person name="Narise T."/>
            <person name="Kondo S."/>
            <person name="Saito H."/>
            <person name="Sato R."/>
            <person name="Murakawa M."/>
            <person name="Ihara Y."/>
            <person name="Oshima-Yamada Y."/>
            <person name="Ohtaka K."/>
            <person name="Satoh M."/>
            <person name="Sonobe K."/>
            <person name="Ishii M."/>
            <person name="Ohtani R."/>
            <person name="Kanamori-Sato M."/>
            <person name="Honoki R."/>
            <person name="Miyazaki D."/>
            <person name="Mochizuki H."/>
            <person name="Umetsu J."/>
            <person name="Higashi K."/>
            <person name="Shibata D."/>
            <person name="Kamiya Y."/>
            <person name="Sato N."/>
            <person name="Nakamura Y."/>
            <person name="Tabata S."/>
            <person name="Ida S."/>
            <person name="Kurokawa K."/>
            <person name="Ohta H."/>
        </authorList>
    </citation>
    <scope>NUCLEOTIDE SEQUENCE [LARGE SCALE GENOMIC DNA]</scope>
    <source>
        <strain evidence="3 4">NIES-2285</strain>
    </source>
</reference>
<dbReference type="AlphaFoldDB" id="A0A1Y1IUM6"/>